<dbReference type="PRINTS" id="PR00356">
    <property type="entry name" value="ANTIFREEZEII"/>
</dbReference>
<reference evidence="4" key="1">
    <citation type="submission" date="2012-01" db="EMBL/GenBank/DDBJ databases">
        <title>The Genome Sequence of Oreochromis niloticus (Nile Tilapia).</title>
        <authorList>
            <consortium name="Broad Institute Genome Assembly Team"/>
            <consortium name="Broad Institute Sequencing Platform"/>
            <person name="Di Palma F."/>
            <person name="Johnson J."/>
            <person name="Lander E.S."/>
            <person name="Lindblad-Toh K."/>
        </authorList>
    </citation>
    <scope>NUCLEOTIDE SEQUENCE [LARGE SCALE GENOMIC DNA]</scope>
</reference>
<dbReference type="InterPro" id="IPR018378">
    <property type="entry name" value="C-type_lectin_CS"/>
</dbReference>
<evidence type="ECO:0000313" key="4">
    <source>
        <dbReference type="Proteomes" id="UP000005207"/>
    </source>
</evidence>
<evidence type="ECO:0000313" key="3">
    <source>
        <dbReference type="Ensembl" id="ENSONIP00000058578.1"/>
    </source>
</evidence>
<dbReference type="InParanoid" id="A0A669DGA1"/>
<keyword evidence="1" id="KW-1015">Disulfide bond</keyword>
<dbReference type="SUPFAM" id="SSF56436">
    <property type="entry name" value="C-type lectin-like"/>
    <property type="match status" value="1"/>
</dbReference>
<dbReference type="Ensembl" id="ENSONIT00000082264.1">
    <property type="protein sequence ID" value="ENSONIP00000058578.1"/>
    <property type="gene ID" value="ENSONIG00000009610.2"/>
</dbReference>
<dbReference type="GeneTree" id="ENSGT00940000161814"/>
<dbReference type="FunCoup" id="A0A669DGA1">
    <property type="interactions" value="814"/>
</dbReference>
<dbReference type="InterPro" id="IPR016187">
    <property type="entry name" value="CTDL_fold"/>
</dbReference>
<dbReference type="Gene3D" id="3.10.100.10">
    <property type="entry name" value="Mannose-Binding Protein A, subunit A"/>
    <property type="match status" value="1"/>
</dbReference>
<dbReference type="Pfam" id="PF00059">
    <property type="entry name" value="Lectin_C"/>
    <property type="match status" value="1"/>
</dbReference>
<dbReference type="InterPro" id="IPR050111">
    <property type="entry name" value="C-type_lectin/snaclec_domain"/>
</dbReference>
<evidence type="ECO:0000256" key="1">
    <source>
        <dbReference type="ARBA" id="ARBA00023157"/>
    </source>
</evidence>
<name>A0A669DGA1_ORENI</name>
<dbReference type="AlphaFoldDB" id="A0A669DGA1"/>
<dbReference type="InterPro" id="IPR016186">
    <property type="entry name" value="C-type_lectin-like/link_sf"/>
</dbReference>
<dbReference type="CDD" id="cd00037">
    <property type="entry name" value="CLECT"/>
    <property type="match status" value="1"/>
</dbReference>
<proteinExistence type="predicted"/>
<dbReference type="InterPro" id="IPR002353">
    <property type="entry name" value="AntifreezeII"/>
</dbReference>
<reference evidence="3" key="3">
    <citation type="submission" date="2025-09" db="UniProtKB">
        <authorList>
            <consortium name="Ensembl"/>
        </authorList>
    </citation>
    <scope>IDENTIFICATION</scope>
</reference>
<dbReference type="Proteomes" id="UP000005207">
    <property type="component" value="Linkage group LG3"/>
</dbReference>
<sequence>FFIAVNFSERLTISSSGSLRVLCSSFAVPRTELWSYFPPARRCRGCPQGWTRIRRRCFLYVPRAMNWAAAERNCLSMGGNLASVHTSTEYHLIQRLTAHNGYGVTWVGGTDAPGEGIWLWSDGSRFNYQNWCGGEPNNYLKQDCLQINFSGSKCWDDQHCHVNLPSICARKISRRRG</sequence>
<evidence type="ECO:0000259" key="2">
    <source>
        <dbReference type="PROSITE" id="PS50041"/>
    </source>
</evidence>
<dbReference type="PANTHER" id="PTHR22803">
    <property type="entry name" value="MANNOSE, PHOSPHOLIPASE, LECTIN RECEPTOR RELATED"/>
    <property type="match status" value="1"/>
</dbReference>
<dbReference type="PROSITE" id="PS00615">
    <property type="entry name" value="C_TYPE_LECTIN_1"/>
    <property type="match status" value="1"/>
</dbReference>
<feature type="domain" description="C-type lectin" evidence="2">
    <location>
        <begin position="53"/>
        <end position="169"/>
    </location>
</feature>
<accession>A0A669DGA1</accession>
<protein>
    <recommendedName>
        <fullName evidence="2">C-type lectin domain-containing protein</fullName>
    </recommendedName>
</protein>
<organism evidence="3 4">
    <name type="scientific">Oreochromis niloticus</name>
    <name type="common">Nile tilapia</name>
    <name type="synonym">Tilapia nilotica</name>
    <dbReference type="NCBI Taxonomy" id="8128"/>
    <lineage>
        <taxon>Eukaryota</taxon>
        <taxon>Metazoa</taxon>
        <taxon>Chordata</taxon>
        <taxon>Craniata</taxon>
        <taxon>Vertebrata</taxon>
        <taxon>Euteleostomi</taxon>
        <taxon>Actinopterygii</taxon>
        <taxon>Neopterygii</taxon>
        <taxon>Teleostei</taxon>
        <taxon>Neoteleostei</taxon>
        <taxon>Acanthomorphata</taxon>
        <taxon>Ovalentaria</taxon>
        <taxon>Cichlomorphae</taxon>
        <taxon>Cichliformes</taxon>
        <taxon>Cichlidae</taxon>
        <taxon>African cichlids</taxon>
        <taxon>Pseudocrenilabrinae</taxon>
        <taxon>Oreochromini</taxon>
        <taxon>Oreochromis</taxon>
    </lineage>
</organism>
<keyword evidence="4" id="KW-1185">Reference proteome</keyword>
<dbReference type="SMART" id="SM00034">
    <property type="entry name" value="CLECT"/>
    <property type="match status" value="1"/>
</dbReference>
<dbReference type="InterPro" id="IPR001304">
    <property type="entry name" value="C-type_lectin-like"/>
</dbReference>
<dbReference type="PROSITE" id="PS50041">
    <property type="entry name" value="C_TYPE_LECTIN_2"/>
    <property type="match status" value="1"/>
</dbReference>
<reference evidence="3" key="2">
    <citation type="submission" date="2025-08" db="UniProtKB">
        <authorList>
            <consortium name="Ensembl"/>
        </authorList>
    </citation>
    <scope>IDENTIFICATION</scope>
</reference>
<gene>
    <name evidence="3" type="primary">LOC100694817</name>
</gene>